<dbReference type="PROSITE" id="PS50943">
    <property type="entry name" value="HTH_CROC1"/>
    <property type="match status" value="1"/>
</dbReference>
<evidence type="ECO:0000259" key="1">
    <source>
        <dbReference type="PROSITE" id="PS50943"/>
    </source>
</evidence>
<feature type="domain" description="HTH cro/C1-type" evidence="1">
    <location>
        <begin position="21"/>
        <end position="63"/>
    </location>
</feature>
<dbReference type="Gene3D" id="1.10.260.40">
    <property type="entry name" value="lambda repressor-like DNA-binding domains"/>
    <property type="match status" value="1"/>
</dbReference>
<dbReference type="STRING" id="171383.AKJ31_03315"/>
<sequence>MITTLDLLNRLCVEKQIYSTREVAKYLGIGHATVANWRNGKTMSDDLACEIAVILGLDPDLTLLAIMAERSKNGRVVEAIERITNQKKSA</sequence>
<gene>
    <name evidence="2" type="ORF">AKJ31_03315</name>
</gene>
<evidence type="ECO:0000313" key="3">
    <source>
        <dbReference type="Proteomes" id="UP000037530"/>
    </source>
</evidence>
<comment type="caution">
    <text evidence="2">The sequence shown here is derived from an EMBL/GenBank/DDBJ whole genome shotgun (WGS) entry which is preliminary data.</text>
</comment>
<dbReference type="OrthoDB" id="5878776at2"/>
<protein>
    <recommendedName>
        <fullName evidence="1">HTH cro/C1-type domain-containing protein</fullName>
    </recommendedName>
</protein>
<dbReference type="AlphaFoldDB" id="A0A0M0I4Z2"/>
<name>A0A0M0I4Z2_9VIBR</name>
<dbReference type="GO" id="GO:0003677">
    <property type="term" value="F:DNA binding"/>
    <property type="evidence" value="ECO:0007669"/>
    <property type="project" value="InterPro"/>
</dbReference>
<dbReference type="RefSeq" id="WP_053407654.1">
    <property type="nucleotide sequence ID" value="NZ_DAIPHI010000067.1"/>
</dbReference>
<evidence type="ECO:0000313" key="2">
    <source>
        <dbReference type="EMBL" id="KOO09396.1"/>
    </source>
</evidence>
<dbReference type="SUPFAM" id="SSF47413">
    <property type="entry name" value="lambda repressor-like DNA-binding domains"/>
    <property type="match status" value="1"/>
</dbReference>
<reference evidence="3" key="1">
    <citation type="submission" date="2015-08" db="EMBL/GenBank/DDBJ databases">
        <title>Vibrio galatheae sp. nov., a novel member of the Vibrionaceae family isolated from the Solomon Islands.</title>
        <authorList>
            <person name="Giubergia S."/>
            <person name="Machado H."/>
            <person name="Mateiu R.V."/>
            <person name="Gram L."/>
        </authorList>
    </citation>
    <scope>NUCLEOTIDE SEQUENCE [LARGE SCALE GENOMIC DNA]</scope>
    <source>
        <strain evidence="3">DSM 19134</strain>
    </source>
</reference>
<dbReference type="Proteomes" id="UP000037530">
    <property type="component" value="Unassembled WGS sequence"/>
</dbReference>
<keyword evidence="3" id="KW-1185">Reference proteome</keyword>
<dbReference type="PATRIC" id="fig|171383.3.peg.684"/>
<dbReference type="InterPro" id="IPR010744">
    <property type="entry name" value="Phage_CI_N"/>
</dbReference>
<organism evidence="2 3">
    <name type="scientific">Vibrio hepatarius</name>
    <dbReference type="NCBI Taxonomy" id="171383"/>
    <lineage>
        <taxon>Bacteria</taxon>
        <taxon>Pseudomonadati</taxon>
        <taxon>Pseudomonadota</taxon>
        <taxon>Gammaproteobacteria</taxon>
        <taxon>Vibrionales</taxon>
        <taxon>Vibrionaceae</taxon>
        <taxon>Vibrio</taxon>
        <taxon>Vibrio oreintalis group</taxon>
    </lineage>
</organism>
<dbReference type="InterPro" id="IPR001387">
    <property type="entry name" value="Cro/C1-type_HTH"/>
</dbReference>
<dbReference type="InterPro" id="IPR010982">
    <property type="entry name" value="Lambda_DNA-bd_dom_sf"/>
</dbReference>
<dbReference type="Pfam" id="PF07022">
    <property type="entry name" value="Phage_CI_repr"/>
    <property type="match status" value="1"/>
</dbReference>
<proteinExistence type="predicted"/>
<dbReference type="CDD" id="cd00093">
    <property type="entry name" value="HTH_XRE"/>
    <property type="match status" value="1"/>
</dbReference>
<dbReference type="SMART" id="SM00530">
    <property type="entry name" value="HTH_XRE"/>
    <property type="match status" value="1"/>
</dbReference>
<accession>A0A0M0I4Z2</accession>
<dbReference type="EMBL" id="LHPI01000001">
    <property type="protein sequence ID" value="KOO09396.1"/>
    <property type="molecule type" value="Genomic_DNA"/>
</dbReference>